<protein>
    <submittedName>
        <fullName evidence="3">LytS/YhcK-type transmembrane receptor domain protein</fullName>
    </submittedName>
</protein>
<feature type="transmembrane region" description="Helical" evidence="2">
    <location>
        <begin position="76"/>
        <end position="94"/>
    </location>
</feature>
<keyword evidence="2" id="KW-0472">Membrane</keyword>
<feature type="region of interest" description="Disordered" evidence="1">
    <location>
        <begin position="203"/>
        <end position="226"/>
    </location>
</feature>
<dbReference type="Pfam" id="PF12822">
    <property type="entry name" value="ECF_trnsprt"/>
    <property type="match status" value="1"/>
</dbReference>
<sequence length="226" mass="23294">MKRANKRSKLSLMVLLLIPVAIAINIVGGQLTSVLKLPLDMDTIGVILVGALVGPIPAAITGVLTNLINGIFDPTLIPYAICALFIGLAAGLLAKYNMMTKVWKLIVSGIVLGLVGTITATPITVFFFGGASGGGASMIAAGLMATGQKILTSVLSVYIVTESAGKILSVFIAWLIVKAIPARSLIKYPFGDKYIKKKVAKTIGQGPSQDSAADAPASAGLPSSED</sequence>
<reference evidence="3 4" key="1">
    <citation type="submission" date="2014-12" db="EMBL/GenBank/DDBJ databases">
        <title>Comparative genomics of the lactic acid bacteria isolated from the honey bee gut.</title>
        <authorList>
            <person name="Ellegaard K.M."/>
            <person name="Tamarit D."/>
            <person name="Javelind E."/>
            <person name="Olofsson T."/>
            <person name="Andersson S.G."/>
            <person name="Vasquez A."/>
        </authorList>
    </citation>
    <scope>NUCLEOTIDE SEQUENCE [LARGE SCALE GENOMIC DNA]</scope>
    <source>
        <strain evidence="3 4">Bin2</strain>
    </source>
</reference>
<feature type="transmembrane region" description="Helical" evidence="2">
    <location>
        <begin position="167"/>
        <end position="186"/>
    </location>
</feature>
<keyword evidence="2" id="KW-1133">Transmembrane helix</keyword>
<keyword evidence="3" id="KW-0675">Receptor</keyword>
<feature type="transmembrane region" description="Helical" evidence="2">
    <location>
        <begin position="47"/>
        <end position="69"/>
    </location>
</feature>
<dbReference type="OrthoDB" id="7628974at2"/>
<accession>A0A0F4KSR9</accession>
<feature type="transmembrane region" description="Helical" evidence="2">
    <location>
        <begin position="106"/>
        <end position="128"/>
    </location>
</feature>
<feature type="compositionally biased region" description="Low complexity" evidence="1">
    <location>
        <begin position="206"/>
        <end position="226"/>
    </location>
</feature>
<dbReference type="EMBL" id="JWME01000013">
    <property type="protein sequence ID" value="KJY49430.1"/>
    <property type="molecule type" value="Genomic_DNA"/>
</dbReference>
<dbReference type="AlphaFoldDB" id="A0A0F4KSR9"/>
<organism evidence="3 4">
    <name type="scientific">Bifidobacterium asteroides</name>
    <dbReference type="NCBI Taxonomy" id="1684"/>
    <lineage>
        <taxon>Bacteria</taxon>
        <taxon>Bacillati</taxon>
        <taxon>Actinomycetota</taxon>
        <taxon>Actinomycetes</taxon>
        <taxon>Bifidobacteriales</taxon>
        <taxon>Bifidobacteriaceae</taxon>
        <taxon>Bifidobacterium</taxon>
    </lineage>
</organism>
<dbReference type="InterPro" id="IPR024529">
    <property type="entry name" value="ECF_trnsprt_substrate-spec"/>
</dbReference>
<dbReference type="Gene3D" id="1.10.1760.20">
    <property type="match status" value="1"/>
</dbReference>
<evidence type="ECO:0000313" key="4">
    <source>
        <dbReference type="Proteomes" id="UP000033648"/>
    </source>
</evidence>
<proteinExistence type="predicted"/>
<evidence type="ECO:0000256" key="2">
    <source>
        <dbReference type="SAM" id="Phobius"/>
    </source>
</evidence>
<dbReference type="PATRIC" id="fig|1684.4.peg.1643"/>
<comment type="caution">
    <text evidence="3">The sequence shown here is derived from an EMBL/GenBank/DDBJ whole genome shotgun (WGS) entry which is preliminary data.</text>
</comment>
<dbReference type="GO" id="GO:0022857">
    <property type="term" value="F:transmembrane transporter activity"/>
    <property type="evidence" value="ECO:0007669"/>
    <property type="project" value="InterPro"/>
</dbReference>
<dbReference type="Proteomes" id="UP000033648">
    <property type="component" value="Unassembled WGS sequence"/>
</dbReference>
<evidence type="ECO:0000256" key="1">
    <source>
        <dbReference type="SAM" id="MobiDB-lite"/>
    </source>
</evidence>
<evidence type="ECO:0000313" key="3">
    <source>
        <dbReference type="EMBL" id="KJY49430.1"/>
    </source>
</evidence>
<gene>
    <name evidence="3" type="ORF">JF69_15270</name>
</gene>
<keyword evidence="2 3" id="KW-0812">Transmembrane</keyword>
<feature type="transmembrane region" description="Helical" evidence="2">
    <location>
        <begin position="140"/>
        <end position="161"/>
    </location>
</feature>
<name>A0A0F4KSR9_9BIFI</name>